<name>A0ABV1KMX8_9BACL</name>
<dbReference type="Gene3D" id="3.40.50.9200">
    <property type="entry name" value="Hypothetical protein MTH538"/>
    <property type="match status" value="1"/>
</dbReference>
<evidence type="ECO:0000313" key="2">
    <source>
        <dbReference type="EMBL" id="MEQ4481445.1"/>
    </source>
</evidence>
<evidence type="ECO:0000313" key="3">
    <source>
        <dbReference type="Proteomes" id="UP001493487"/>
    </source>
</evidence>
<sequence length="168" mass="19232">MARKTFYSFHFKPDNWRASQVRNIGIVEGNAPVSDNDWEAVKKKGDKAIQDWIDGQLKGRSCTIVLIGENTAGRKWINYEIEKSWNDGKGVVGVYVHNLIDSNRNQSSKGKNPFENFTMSPDNKKKLSSIVKAYDPPYTRSTNVYDHIKTNLSDWVEEAIKIRSEYKG</sequence>
<dbReference type="EMBL" id="JASKHM010000001">
    <property type="protein sequence ID" value="MEQ4481445.1"/>
    <property type="molecule type" value="Genomic_DNA"/>
</dbReference>
<dbReference type="Pfam" id="PF08937">
    <property type="entry name" value="ThsB_TIR"/>
    <property type="match status" value="1"/>
</dbReference>
<dbReference type="SUPFAM" id="SSF52206">
    <property type="entry name" value="Hypothetical protein MTH538"/>
    <property type="match status" value="1"/>
</dbReference>
<dbReference type="RefSeq" id="WP_232182050.1">
    <property type="nucleotide sequence ID" value="NZ_JAIOAP010000001.1"/>
</dbReference>
<evidence type="ECO:0000259" key="1">
    <source>
        <dbReference type="Pfam" id="PF08937"/>
    </source>
</evidence>
<dbReference type="InterPro" id="IPR015032">
    <property type="entry name" value="ThsB__TIR-like_domain"/>
</dbReference>
<reference evidence="2 3" key="1">
    <citation type="journal article" date="2023" name="Genome Announc.">
        <title>Pan-Genome Analyses of the Genus Cohnella and Proposal of the Novel Species Cohnella silvisoli sp. nov., Isolated from Forest Soil.</title>
        <authorList>
            <person name="Wang C."/>
            <person name="Mao L."/>
            <person name="Bao G."/>
            <person name="Zhu H."/>
        </authorList>
    </citation>
    <scope>NUCLEOTIDE SEQUENCE [LARGE SCALE GENOMIC DNA]</scope>
    <source>
        <strain evidence="2 3">NL03-T5-1</strain>
    </source>
</reference>
<dbReference type="Proteomes" id="UP001493487">
    <property type="component" value="Unassembled WGS sequence"/>
</dbReference>
<feature type="domain" description="Thoeris protein ThsB TIR-like" evidence="1">
    <location>
        <begin position="6"/>
        <end position="99"/>
    </location>
</feature>
<protein>
    <submittedName>
        <fullName evidence="2">TIR domain-containing protein</fullName>
    </submittedName>
</protein>
<dbReference type="InterPro" id="IPR036490">
    <property type="entry name" value="ThsB_TIR-like_sf"/>
</dbReference>
<organism evidence="2 3">
    <name type="scientific">Cohnella silvisoli</name>
    <dbReference type="NCBI Taxonomy" id="2873699"/>
    <lineage>
        <taxon>Bacteria</taxon>
        <taxon>Bacillati</taxon>
        <taxon>Bacillota</taxon>
        <taxon>Bacilli</taxon>
        <taxon>Bacillales</taxon>
        <taxon>Paenibacillaceae</taxon>
        <taxon>Cohnella</taxon>
    </lineage>
</organism>
<proteinExistence type="predicted"/>
<keyword evidence="3" id="KW-1185">Reference proteome</keyword>
<gene>
    <name evidence="2" type="ORF">QJS35_03435</name>
</gene>
<accession>A0ABV1KMX8</accession>
<comment type="caution">
    <text evidence="2">The sequence shown here is derived from an EMBL/GenBank/DDBJ whole genome shotgun (WGS) entry which is preliminary data.</text>
</comment>